<reference evidence="1" key="2">
    <citation type="journal article" date="2015" name="Data Brief">
        <title>Shoot transcriptome of the giant reed, Arundo donax.</title>
        <authorList>
            <person name="Barrero R.A."/>
            <person name="Guerrero F.D."/>
            <person name="Moolhuijzen P."/>
            <person name="Goolsby J.A."/>
            <person name="Tidwell J."/>
            <person name="Bellgard S.E."/>
            <person name="Bellgard M.I."/>
        </authorList>
    </citation>
    <scope>NUCLEOTIDE SEQUENCE</scope>
    <source>
        <tissue evidence="1">Shoot tissue taken approximately 20 cm above the soil surface</tissue>
    </source>
</reference>
<name>A0A0A8Y674_ARUDO</name>
<reference evidence="1" key="1">
    <citation type="submission" date="2014-09" db="EMBL/GenBank/DDBJ databases">
        <authorList>
            <person name="Magalhaes I.L.F."/>
            <person name="Oliveira U."/>
            <person name="Santos F.R."/>
            <person name="Vidigal T.H.D.A."/>
            <person name="Brescovit A.D."/>
            <person name="Santos A.J."/>
        </authorList>
    </citation>
    <scope>NUCLEOTIDE SEQUENCE</scope>
    <source>
        <tissue evidence="1">Shoot tissue taken approximately 20 cm above the soil surface</tissue>
    </source>
</reference>
<protein>
    <submittedName>
        <fullName evidence="1">Uncharacterized protein</fullName>
    </submittedName>
</protein>
<organism evidence="1">
    <name type="scientific">Arundo donax</name>
    <name type="common">Giant reed</name>
    <name type="synonym">Donax arundinaceus</name>
    <dbReference type="NCBI Taxonomy" id="35708"/>
    <lineage>
        <taxon>Eukaryota</taxon>
        <taxon>Viridiplantae</taxon>
        <taxon>Streptophyta</taxon>
        <taxon>Embryophyta</taxon>
        <taxon>Tracheophyta</taxon>
        <taxon>Spermatophyta</taxon>
        <taxon>Magnoliopsida</taxon>
        <taxon>Liliopsida</taxon>
        <taxon>Poales</taxon>
        <taxon>Poaceae</taxon>
        <taxon>PACMAD clade</taxon>
        <taxon>Arundinoideae</taxon>
        <taxon>Arundineae</taxon>
        <taxon>Arundo</taxon>
    </lineage>
</organism>
<accession>A0A0A8Y674</accession>
<dbReference type="EMBL" id="GBRH01276356">
    <property type="protein sequence ID" value="JAD21539.1"/>
    <property type="molecule type" value="Transcribed_RNA"/>
</dbReference>
<evidence type="ECO:0000313" key="1">
    <source>
        <dbReference type="EMBL" id="JAD21539.1"/>
    </source>
</evidence>
<sequence>MNRRLGTSY</sequence>
<proteinExistence type="predicted"/>